<evidence type="ECO:0000256" key="2">
    <source>
        <dbReference type="ARBA" id="ARBA00022598"/>
    </source>
</evidence>
<protein>
    <submittedName>
        <fullName evidence="6">Biotin carboxylase</fullName>
    </submittedName>
</protein>
<name>A0A7J5TLD9_BIFBI</name>
<sequence>MVGYAEPDADALFVRLADEAYALGAAETADTYLNIDAMASAAVRAHADAVHPGHGFLAENADFAQAVIDAGMVWVGPKPETIRVLGSKVAARRIAAEVVEFAREHGLPIAIKAVYGGGGRGLK</sequence>
<dbReference type="PANTHER" id="PTHR48095">
    <property type="entry name" value="PYRUVATE CARBOXYLASE SUBUNIT A"/>
    <property type="match status" value="1"/>
</dbReference>
<dbReference type="InterPro" id="IPR051602">
    <property type="entry name" value="ACC_Biotin_Carboxylase"/>
</dbReference>
<organism evidence="6 7">
    <name type="scientific">Bifidobacterium bifidum</name>
    <dbReference type="NCBI Taxonomy" id="1681"/>
    <lineage>
        <taxon>Bacteria</taxon>
        <taxon>Bacillati</taxon>
        <taxon>Actinomycetota</taxon>
        <taxon>Actinomycetes</taxon>
        <taxon>Bifidobacteriales</taxon>
        <taxon>Bifidobacteriaceae</taxon>
        <taxon>Bifidobacterium</taxon>
    </lineage>
</organism>
<dbReference type="PANTHER" id="PTHR48095:SF2">
    <property type="entry name" value="BIOTIN CARBOXYLASE, CHLOROPLASTIC"/>
    <property type="match status" value="1"/>
</dbReference>
<keyword evidence="2" id="KW-0436">Ligase</keyword>
<evidence type="ECO:0000313" key="7">
    <source>
        <dbReference type="Proteomes" id="UP000451386"/>
    </source>
</evidence>
<proteinExistence type="predicted"/>
<dbReference type="InterPro" id="IPR013815">
    <property type="entry name" value="ATP_grasp_subdomain_1"/>
</dbReference>
<evidence type="ECO:0000256" key="4">
    <source>
        <dbReference type="ARBA" id="ARBA00022840"/>
    </source>
</evidence>
<dbReference type="GO" id="GO:0016874">
    <property type="term" value="F:ligase activity"/>
    <property type="evidence" value="ECO:0007669"/>
    <property type="project" value="UniProtKB-KW"/>
</dbReference>
<dbReference type="AlphaFoldDB" id="A0A7J5TLD9"/>
<dbReference type="SUPFAM" id="SSF56059">
    <property type="entry name" value="Glutathione synthetase ATP-binding domain-like"/>
    <property type="match status" value="1"/>
</dbReference>
<feature type="domain" description="Biotin carboxylation" evidence="5">
    <location>
        <begin position="1"/>
        <end position="123"/>
    </location>
</feature>
<dbReference type="InterPro" id="IPR005481">
    <property type="entry name" value="BC-like_N"/>
</dbReference>
<dbReference type="SUPFAM" id="SSF52440">
    <property type="entry name" value="PreATP-grasp domain"/>
    <property type="match status" value="1"/>
</dbReference>
<dbReference type="PROSITE" id="PS50979">
    <property type="entry name" value="BC"/>
    <property type="match status" value="1"/>
</dbReference>
<evidence type="ECO:0000313" key="6">
    <source>
        <dbReference type="EMBL" id="KAB7485549.1"/>
    </source>
</evidence>
<dbReference type="Pfam" id="PF00289">
    <property type="entry name" value="Biotin_carb_N"/>
    <property type="match status" value="1"/>
</dbReference>
<dbReference type="Gene3D" id="3.30.1490.20">
    <property type="entry name" value="ATP-grasp fold, A domain"/>
    <property type="match status" value="1"/>
</dbReference>
<dbReference type="Gene3D" id="3.40.50.20">
    <property type="match status" value="1"/>
</dbReference>
<comment type="caution">
    <text evidence="6">The sequence shown here is derived from an EMBL/GenBank/DDBJ whole genome shotgun (WGS) entry which is preliminary data.</text>
</comment>
<dbReference type="InterPro" id="IPR005479">
    <property type="entry name" value="CPAse_ATP-bd"/>
</dbReference>
<gene>
    <name evidence="6" type="ORF">GBA83_10115</name>
</gene>
<keyword evidence="4" id="KW-0067">ATP-binding</keyword>
<dbReference type="GO" id="GO:0005524">
    <property type="term" value="F:ATP binding"/>
    <property type="evidence" value="ECO:0007669"/>
    <property type="project" value="UniProtKB-KW"/>
</dbReference>
<accession>A0A7J5TLD9</accession>
<dbReference type="Pfam" id="PF02786">
    <property type="entry name" value="CPSase_L_D2"/>
    <property type="match status" value="1"/>
</dbReference>
<feature type="non-terminal residue" evidence="6">
    <location>
        <position position="123"/>
    </location>
</feature>
<keyword evidence="3" id="KW-0547">Nucleotide-binding</keyword>
<dbReference type="Proteomes" id="UP000451386">
    <property type="component" value="Unassembled WGS sequence"/>
</dbReference>
<reference evidence="6 7" key="1">
    <citation type="journal article" date="2019" name="Nat. Med.">
        <title>A library of human gut bacterial isolates paired with longitudinal multiomics data enables mechanistic microbiome research.</title>
        <authorList>
            <person name="Poyet M."/>
            <person name="Groussin M."/>
            <person name="Gibbons S.M."/>
            <person name="Avila-Pacheco J."/>
            <person name="Jiang X."/>
            <person name="Kearney S.M."/>
            <person name="Perrotta A.R."/>
            <person name="Berdy B."/>
            <person name="Zhao S."/>
            <person name="Lieberman T.D."/>
            <person name="Swanson P.K."/>
            <person name="Smith M."/>
            <person name="Roesemann S."/>
            <person name="Alexander J.E."/>
            <person name="Rich S.A."/>
            <person name="Livny J."/>
            <person name="Vlamakis H."/>
            <person name="Clish C."/>
            <person name="Bullock K."/>
            <person name="Deik A."/>
            <person name="Scott J."/>
            <person name="Pierce K.A."/>
            <person name="Xavier R.J."/>
            <person name="Alm E.J."/>
        </authorList>
    </citation>
    <scope>NUCLEOTIDE SEQUENCE [LARGE SCALE GENOMIC DNA]</scope>
    <source>
        <strain evidence="6 7">BIOML-A13</strain>
    </source>
</reference>
<dbReference type="InterPro" id="IPR011764">
    <property type="entry name" value="Biotin_carboxylation_dom"/>
</dbReference>
<evidence type="ECO:0000256" key="1">
    <source>
        <dbReference type="ARBA" id="ARBA00003761"/>
    </source>
</evidence>
<dbReference type="EMBL" id="WDOP01000025">
    <property type="protein sequence ID" value="KAB7485549.1"/>
    <property type="molecule type" value="Genomic_DNA"/>
</dbReference>
<evidence type="ECO:0000259" key="5">
    <source>
        <dbReference type="PROSITE" id="PS50979"/>
    </source>
</evidence>
<dbReference type="InterPro" id="IPR016185">
    <property type="entry name" value="PreATP-grasp_dom_sf"/>
</dbReference>
<evidence type="ECO:0000256" key="3">
    <source>
        <dbReference type="ARBA" id="ARBA00022741"/>
    </source>
</evidence>
<comment type="function">
    <text evidence="1">This protein is a component of the acetyl coenzyme A carboxylase complex; first, biotin carboxylase catalyzes the carboxylation of the carrier protein and then the transcarboxylase transfers the carboxyl group to form malonyl-CoA.</text>
</comment>